<name>A0A517SAU3_9PLAN</name>
<keyword evidence="2" id="KW-1133">Transmembrane helix</keyword>
<feature type="transmembrane region" description="Helical" evidence="2">
    <location>
        <begin position="297"/>
        <end position="315"/>
    </location>
</feature>
<evidence type="ECO:0000313" key="3">
    <source>
        <dbReference type="EMBL" id="QDT53239.1"/>
    </source>
</evidence>
<organism evidence="3 4">
    <name type="scientific">Caulifigura coniformis</name>
    <dbReference type="NCBI Taxonomy" id="2527983"/>
    <lineage>
        <taxon>Bacteria</taxon>
        <taxon>Pseudomonadati</taxon>
        <taxon>Planctomycetota</taxon>
        <taxon>Planctomycetia</taxon>
        <taxon>Planctomycetales</taxon>
        <taxon>Planctomycetaceae</taxon>
        <taxon>Caulifigura</taxon>
    </lineage>
</organism>
<evidence type="ECO:0008006" key="5">
    <source>
        <dbReference type="Google" id="ProtNLM"/>
    </source>
</evidence>
<dbReference type="OrthoDB" id="207442at2"/>
<feature type="transmembrane region" description="Helical" evidence="2">
    <location>
        <begin position="544"/>
        <end position="563"/>
    </location>
</feature>
<feature type="transmembrane region" description="Helical" evidence="2">
    <location>
        <begin position="82"/>
        <end position="100"/>
    </location>
</feature>
<feature type="transmembrane region" description="Helical" evidence="2">
    <location>
        <begin position="481"/>
        <end position="502"/>
    </location>
</feature>
<feature type="transmembrane region" description="Helical" evidence="2">
    <location>
        <begin position="190"/>
        <end position="210"/>
    </location>
</feature>
<reference evidence="3 4" key="1">
    <citation type="submission" date="2019-02" db="EMBL/GenBank/DDBJ databases">
        <title>Deep-cultivation of Planctomycetes and their phenomic and genomic characterization uncovers novel biology.</title>
        <authorList>
            <person name="Wiegand S."/>
            <person name="Jogler M."/>
            <person name="Boedeker C."/>
            <person name="Pinto D."/>
            <person name="Vollmers J."/>
            <person name="Rivas-Marin E."/>
            <person name="Kohn T."/>
            <person name="Peeters S.H."/>
            <person name="Heuer A."/>
            <person name="Rast P."/>
            <person name="Oberbeckmann S."/>
            <person name="Bunk B."/>
            <person name="Jeske O."/>
            <person name="Meyerdierks A."/>
            <person name="Storesund J.E."/>
            <person name="Kallscheuer N."/>
            <person name="Luecker S."/>
            <person name="Lage O.M."/>
            <person name="Pohl T."/>
            <person name="Merkel B.J."/>
            <person name="Hornburger P."/>
            <person name="Mueller R.-W."/>
            <person name="Bruemmer F."/>
            <person name="Labrenz M."/>
            <person name="Spormann A.M."/>
            <person name="Op den Camp H."/>
            <person name="Overmann J."/>
            <person name="Amann R."/>
            <person name="Jetten M.S.M."/>
            <person name="Mascher T."/>
            <person name="Medema M.H."/>
            <person name="Devos D.P."/>
            <person name="Kaster A.-K."/>
            <person name="Ovreas L."/>
            <person name="Rohde M."/>
            <person name="Galperin M.Y."/>
            <person name="Jogler C."/>
        </authorList>
    </citation>
    <scope>NUCLEOTIDE SEQUENCE [LARGE SCALE GENOMIC DNA]</scope>
    <source>
        <strain evidence="3 4">Pan44</strain>
    </source>
</reference>
<dbReference type="RefSeq" id="WP_145028285.1">
    <property type="nucleotide sequence ID" value="NZ_CP036271.1"/>
</dbReference>
<dbReference type="KEGG" id="ccos:Pan44_12550"/>
<keyword evidence="4" id="KW-1185">Reference proteome</keyword>
<dbReference type="InterPro" id="IPR018650">
    <property type="entry name" value="STSV1_Orf64"/>
</dbReference>
<dbReference type="Pfam" id="PF09852">
    <property type="entry name" value="DUF2079"/>
    <property type="match status" value="1"/>
</dbReference>
<dbReference type="Proteomes" id="UP000315700">
    <property type="component" value="Chromosome"/>
</dbReference>
<proteinExistence type="predicted"/>
<feature type="transmembrane region" description="Helical" evidence="2">
    <location>
        <begin position="514"/>
        <end position="532"/>
    </location>
</feature>
<gene>
    <name evidence="3" type="ORF">Pan44_12550</name>
</gene>
<evidence type="ECO:0000256" key="2">
    <source>
        <dbReference type="SAM" id="Phobius"/>
    </source>
</evidence>
<keyword evidence="2" id="KW-0472">Membrane</keyword>
<keyword evidence="2" id="KW-0812">Transmembrane</keyword>
<feature type="transmembrane region" description="Helical" evidence="2">
    <location>
        <begin position="426"/>
        <end position="451"/>
    </location>
</feature>
<evidence type="ECO:0000313" key="4">
    <source>
        <dbReference type="Proteomes" id="UP000315700"/>
    </source>
</evidence>
<feature type="region of interest" description="Disordered" evidence="1">
    <location>
        <begin position="385"/>
        <end position="415"/>
    </location>
</feature>
<evidence type="ECO:0000256" key="1">
    <source>
        <dbReference type="SAM" id="MobiDB-lite"/>
    </source>
</evidence>
<dbReference type="AlphaFoldDB" id="A0A517SAU3"/>
<sequence length="567" mass="61615">MPPSSEPTQTRESGAASPAFTAAVCALSLLGLALFVQTILESAELSLAFLSEPRWRSVVSAFGGRITTTEAGPLATVSLGASAGWALLHGLALTALGALLQGAESPLLDRLLTTARRLSRAWAPAGIWWLLWITALLSGWTSLASVLHETADLTVALCLALSALAVLPRAPRLLPSGPGASRWSLQPKTVLAAGILLYVVVFTAMNWGLWFNLRIPHGDSAMYEEHLWNLEHGKGFRSYLDQGLFLGEHLQVVHVLLVPIHALFPSHLTLELAQSIILALGAWPVFNIARRHSGSEWAAALLGLAYLAYFPLQYLDIAIDLKTFRPNSFGIPTLLVAIDLLERRRYGWATFWLAITLSAQEDWAIPIALLGAYFAVHAFCTSRPNPSPRAQLDDSVPSTGEKVAEGRMRGQRTPATPESLANRRQLIFGIGLFLFSIAYLWFALNVVIPWFRGGATVHTASYFSKFGNSPREIIVTLLTDWPLVFSTIVTPAALVYALRLLLPIGFLPLRSPGRLLVAAPLFLLLLMNDLAMQVPAPVHHFHAPLIPILFWAAASGLGTKVALKQST</sequence>
<dbReference type="EMBL" id="CP036271">
    <property type="protein sequence ID" value="QDT53239.1"/>
    <property type="molecule type" value="Genomic_DNA"/>
</dbReference>
<feature type="transmembrane region" description="Helical" evidence="2">
    <location>
        <begin position="121"/>
        <end position="141"/>
    </location>
</feature>
<feature type="transmembrane region" description="Helical" evidence="2">
    <location>
        <begin position="363"/>
        <end position="380"/>
    </location>
</feature>
<feature type="transmembrane region" description="Helical" evidence="2">
    <location>
        <begin position="20"/>
        <end position="40"/>
    </location>
</feature>
<accession>A0A517SAU3</accession>
<protein>
    <recommendedName>
        <fullName evidence="5">DUF2079 domain-containing protein</fullName>
    </recommendedName>
</protein>
<dbReference type="InParanoid" id="A0A517SAU3"/>